<keyword evidence="1" id="KW-0812">Transmembrane</keyword>
<name>A0A0N7LRX4_9RHOB</name>
<accession>A0A0N7LRX4</accession>
<gene>
    <name evidence="2" type="ORF">SHM7688_01468</name>
</gene>
<feature type="transmembrane region" description="Helical" evidence="1">
    <location>
        <begin position="357"/>
        <end position="378"/>
    </location>
</feature>
<dbReference type="InterPro" id="IPR010266">
    <property type="entry name" value="NnrS"/>
</dbReference>
<feature type="transmembrane region" description="Helical" evidence="1">
    <location>
        <begin position="53"/>
        <end position="73"/>
    </location>
</feature>
<dbReference type="STRING" id="321267.SHM7688_01468"/>
<feature type="transmembrane region" description="Helical" evidence="1">
    <location>
        <begin position="170"/>
        <end position="188"/>
    </location>
</feature>
<protein>
    <submittedName>
        <fullName evidence="2">NnrS protein</fullName>
    </submittedName>
</protein>
<dbReference type="OrthoDB" id="9770040at2"/>
<feature type="transmembrane region" description="Helical" evidence="1">
    <location>
        <begin position="209"/>
        <end position="231"/>
    </location>
</feature>
<organism evidence="2 3">
    <name type="scientific">Shimia marina</name>
    <dbReference type="NCBI Taxonomy" id="321267"/>
    <lineage>
        <taxon>Bacteria</taxon>
        <taxon>Pseudomonadati</taxon>
        <taxon>Pseudomonadota</taxon>
        <taxon>Alphaproteobacteria</taxon>
        <taxon>Rhodobacterales</taxon>
        <taxon>Roseobacteraceae</taxon>
    </lineage>
</organism>
<dbReference type="RefSeq" id="WP_058239261.1">
    <property type="nucleotide sequence ID" value="NZ_CYPW01000011.1"/>
</dbReference>
<reference evidence="2 3" key="1">
    <citation type="submission" date="2015-09" db="EMBL/GenBank/DDBJ databases">
        <authorList>
            <consortium name="Swine Surveillance"/>
        </authorList>
    </citation>
    <scope>NUCLEOTIDE SEQUENCE [LARGE SCALE GENOMIC DNA]</scope>
    <source>
        <strain evidence="2 3">CECT 7688</strain>
    </source>
</reference>
<dbReference type="Pfam" id="PF05940">
    <property type="entry name" value="NnrS"/>
    <property type="match status" value="1"/>
</dbReference>
<keyword evidence="3" id="KW-1185">Reference proteome</keyword>
<evidence type="ECO:0000313" key="3">
    <source>
        <dbReference type="Proteomes" id="UP000054823"/>
    </source>
</evidence>
<sequence>MGDRLRVFSEGFRIFFLSAGVFGCLAMTLWWLWLADVHAFWETSAMMPQHWHAHEMIFGYAAAAIGGFFLTAVPNWTNTRGAGSAFIFTVFALWLLGRGAVLFAAAVSPMVVMVLDLLFLPVLAGQVLLQLLKKPKPQNLLFLIMLSALWCSNLLVHLEWVGLTEDTAEAGLRGGLMTLAALIGVLGGRVTPTFTRNAMKRQGMAKQELPVTAPLLDKACILSAVLLPWAVLSGVTWLGAGVAVFAACVQALRLAGWKGLWTRRQPILWSLHLGMAFLALGLLLWGLAGFGLGDELAGLHVLAIGSVGGMTLAVMSRAVLGHTGRVLQVPAAVAWGFGAMAFSAVVRWIGQSVWLDLYSVTLTLSSLSWIVAMGLFLAAMGRMMFAARVDTAG</sequence>
<feature type="transmembrane region" description="Helical" evidence="1">
    <location>
        <begin position="12"/>
        <end position="33"/>
    </location>
</feature>
<proteinExistence type="predicted"/>
<feature type="transmembrane region" description="Helical" evidence="1">
    <location>
        <begin position="111"/>
        <end position="132"/>
    </location>
</feature>
<dbReference type="EMBL" id="CYPW01000011">
    <property type="protein sequence ID" value="CUH52028.1"/>
    <property type="molecule type" value="Genomic_DNA"/>
</dbReference>
<feature type="transmembrane region" description="Helical" evidence="1">
    <location>
        <begin position="85"/>
        <end position="105"/>
    </location>
</feature>
<dbReference type="PROSITE" id="PS51257">
    <property type="entry name" value="PROKAR_LIPOPROTEIN"/>
    <property type="match status" value="1"/>
</dbReference>
<feature type="transmembrane region" description="Helical" evidence="1">
    <location>
        <begin position="267"/>
        <end position="287"/>
    </location>
</feature>
<feature type="transmembrane region" description="Helical" evidence="1">
    <location>
        <begin position="332"/>
        <end position="351"/>
    </location>
</feature>
<dbReference type="AlphaFoldDB" id="A0A0N7LRX4"/>
<feature type="transmembrane region" description="Helical" evidence="1">
    <location>
        <begin position="139"/>
        <end position="158"/>
    </location>
</feature>
<keyword evidence="1" id="KW-0472">Membrane</keyword>
<evidence type="ECO:0000313" key="2">
    <source>
        <dbReference type="EMBL" id="CUH52028.1"/>
    </source>
</evidence>
<evidence type="ECO:0000256" key="1">
    <source>
        <dbReference type="SAM" id="Phobius"/>
    </source>
</evidence>
<keyword evidence="1" id="KW-1133">Transmembrane helix</keyword>
<feature type="transmembrane region" description="Helical" evidence="1">
    <location>
        <begin position="237"/>
        <end position="255"/>
    </location>
</feature>
<feature type="transmembrane region" description="Helical" evidence="1">
    <location>
        <begin position="299"/>
        <end position="320"/>
    </location>
</feature>
<dbReference type="Proteomes" id="UP000054823">
    <property type="component" value="Unassembled WGS sequence"/>
</dbReference>